<dbReference type="GO" id="GO:0009279">
    <property type="term" value="C:cell outer membrane"/>
    <property type="evidence" value="ECO:0007669"/>
    <property type="project" value="UniProtKB-SubCell"/>
</dbReference>
<keyword evidence="10" id="KW-1185">Reference proteome</keyword>
<dbReference type="Pfam" id="PF02321">
    <property type="entry name" value="OEP"/>
    <property type="match status" value="2"/>
</dbReference>
<evidence type="ECO:0000256" key="8">
    <source>
        <dbReference type="SAM" id="Coils"/>
    </source>
</evidence>
<evidence type="ECO:0000256" key="4">
    <source>
        <dbReference type="ARBA" id="ARBA00022452"/>
    </source>
</evidence>
<dbReference type="Gene3D" id="1.20.1600.10">
    <property type="entry name" value="Outer membrane efflux proteins (OEP)"/>
    <property type="match status" value="1"/>
</dbReference>
<evidence type="ECO:0000313" key="10">
    <source>
        <dbReference type="Proteomes" id="UP000295008"/>
    </source>
</evidence>
<feature type="coiled-coil region" evidence="8">
    <location>
        <begin position="393"/>
        <end position="420"/>
    </location>
</feature>
<keyword evidence="7" id="KW-0998">Cell outer membrane</keyword>
<organism evidence="9 10">
    <name type="scientific">Hydrogenispora ethanolica</name>
    <dbReference type="NCBI Taxonomy" id="1082276"/>
    <lineage>
        <taxon>Bacteria</taxon>
        <taxon>Bacillati</taxon>
        <taxon>Bacillota</taxon>
        <taxon>Hydrogenispora</taxon>
    </lineage>
</organism>
<accession>A0A4R1R023</accession>
<evidence type="ECO:0000256" key="7">
    <source>
        <dbReference type="ARBA" id="ARBA00023237"/>
    </source>
</evidence>
<evidence type="ECO:0000256" key="3">
    <source>
        <dbReference type="ARBA" id="ARBA00022448"/>
    </source>
</evidence>
<dbReference type="PANTHER" id="PTHR30026:SF20">
    <property type="entry name" value="OUTER MEMBRANE PROTEIN TOLC"/>
    <property type="match status" value="1"/>
</dbReference>
<proteinExistence type="inferred from homology"/>
<dbReference type="InterPro" id="IPR003423">
    <property type="entry name" value="OMP_efflux"/>
</dbReference>
<name>A0A4R1R023_HYDET</name>
<evidence type="ECO:0000256" key="5">
    <source>
        <dbReference type="ARBA" id="ARBA00022692"/>
    </source>
</evidence>
<comment type="caution">
    <text evidence="9">The sequence shown here is derived from an EMBL/GenBank/DDBJ whole genome shotgun (WGS) entry which is preliminary data.</text>
</comment>
<dbReference type="GO" id="GO:1990281">
    <property type="term" value="C:efflux pump complex"/>
    <property type="evidence" value="ECO:0007669"/>
    <property type="project" value="TreeGrafter"/>
</dbReference>
<dbReference type="SUPFAM" id="SSF56954">
    <property type="entry name" value="Outer membrane efflux proteins (OEP)"/>
    <property type="match status" value="1"/>
</dbReference>
<dbReference type="RefSeq" id="WP_132016737.1">
    <property type="nucleotide sequence ID" value="NZ_SLUN01000041.1"/>
</dbReference>
<keyword evidence="8" id="KW-0175">Coiled coil</keyword>
<reference evidence="9 10" key="1">
    <citation type="submission" date="2019-03" db="EMBL/GenBank/DDBJ databases">
        <title>Genomic Encyclopedia of Type Strains, Phase IV (KMG-IV): sequencing the most valuable type-strain genomes for metagenomic binning, comparative biology and taxonomic classification.</title>
        <authorList>
            <person name="Goeker M."/>
        </authorList>
    </citation>
    <scope>NUCLEOTIDE SEQUENCE [LARGE SCALE GENOMIC DNA]</scope>
    <source>
        <strain evidence="9 10">LX-B</strain>
    </source>
</reference>
<evidence type="ECO:0000256" key="1">
    <source>
        <dbReference type="ARBA" id="ARBA00004442"/>
    </source>
</evidence>
<keyword evidence="5" id="KW-0812">Transmembrane</keyword>
<evidence type="ECO:0000313" key="9">
    <source>
        <dbReference type="EMBL" id="TCL58620.1"/>
    </source>
</evidence>
<sequence>MKVKARQWPMVAGLAVAIAILGLGPVCLAESKPAQNLTVDQAVQIAMANSLQRQLAQGDVRTARAKAGQAASAYGPQVTLSGAYNHLNDPPDIVTVGRGLAQLNNSLKQIFAKSDSSYYQYIASQMSEEELPDDGLNYYGLQIHLAQPLYTGNKLTAANKQAQANESNARANLAAAENGLVMEVKKAYYTVLFTQRLEVTMEEAVASMEHHLAEANSYYKAGMVPKLDVMRAEVKLADLKQKQLLAQNNLNLARSAFNFVLGVDLSTVYVLNDQMSSAPLPQDLSSCQARALQNRPELAAAHAKVEMARQAVAIAKSGKKPTVALVVDGHKIEPNNEAPSLTVGVVATMKLYDHGLVDQQVAEAESVLQQANTGRELLERGVKLEVEQAYRNAEAALAAIQVAEKSLAQAQETLRMVEISYQAGLSTSLERIDAEVGLTQAKNNYSQALSMYNIALAQLDRAMGKGKEDSK</sequence>
<dbReference type="GO" id="GO:0015562">
    <property type="term" value="F:efflux transmembrane transporter activity"/>
    <property type="evidence" value="ECO:0007669"/>
    <property type="project" value="InterPro"/>
</dbReference>
<evidence type="ECO:0000256" key="6">
    <source>
        <dbReference type="ARBA" id="ARBA00023136"/>
    </source>
</evidence>
<keyword evidence="6" id="KW-0472">Membrane</keyword>
<comment type="subcellular location">
    <subcellularLocation>
        <location evidence="1">Cell outer membrane</location>
    </subcellularLocation>
</comment>
<dbReference type="OrthoDB" id="9814032at2"/>
<keyword evidence="4" id="KW-1134">Transmembrane beta strand</keyword>
<dbReference type="AlphaFoldDB" id="A0A4R1R023"/>
<dbReference type="GO" id="GO:0015288">
    <property type="term" value="F:porin activity"/>
    <property type="evidence" value="ECO:0007669"/>
    <property type="project" value="TreeGrafter"/>
</dbReference>
<keyword evidence="3" id="KW-0813">Transport</keyword>
<dbReference type="PANTHER" id="PTHR30026">
    <property type="entry name" value="OUTER MEMBRANE PROTEIN TOLC"/>
    <property type="match status" value="1"/>
</dbReference>
<evidence type="ECO:0000256" key="2">
    <source>
        <dbReference type="ARBA" id="ARBA00007613"/>
    </source>
</evidence>
<gene>
    <name evidence="9" type="ORF">EDC14_104113</name>
</gene>
<dbReference type="Proteomes" id="UP000295008">
    <property type="component" value="Unassembled WGS sequence"/>
</dbReference>
<dbReference type="InterPro" id="IPR051906">
    <property type="entry name" value="TolC-like"/>
</dbReference>
<protein>
    <submittedName>
        <fullName evidence="9">Outer membrane protein TolC</fullName>
    </submittedName>
</protein>
<dbReference type="EMBL" id="SLUN01000041">
    <property type="protein sequence ID" value="TCL58620.1"/>
    <property type="molecule type" value="Genomic_DNA"/>
</dbReference>
<comment type="similarity">
    <text evidence="2">Belongs to the outer membrane factor (OMF) (TC 1.B.17) family.</text>
</comment>